<sequence length="386" mass="42600">MHIIFRVEGEGAAAGRRRKFVKELALKIDDQCLVLSGEWVCGDGGKWDFIIEKHRMGRMVPVYEGIGCVDLERNILREFVVDEARYGVLLSYWPPTSLELATGIRTPPVLITNDGTVKYFCKHLKVTGAMNLFAQFKEKPKIVDSDVVDDTDMGFVSPDAAKFSSGSSKRGCIPPGASVTKVINLEEDDDLVREVERVEEHLMSGKRVRGESSCGVEDSGLSSGANSEGDVVLDEIELRPRGYDQEFWDPLLAGDYGGSNAVNVVFNEDEIIEGLKKISGPRTYVEVGGSSGGDKKENPLKPEDYNPWMGGGVINPDEDPRNVDIPEEVSNMVVYPPITKRQPGRRRKSRIPSTGEIKVPKKKLSQNKCGRCRGIGHNRTNCACPI</sequence>
<dbReference type="EMBL" id="JAGKQM010000010">
    <property type="protein sequence ID" value="KAH0905661.1"/>
    <property type="molecule type" value="Genomic_DNA"/>
</dbReference>
<reference evidence="2 3" key="1">
    <citation type="submission" date="2021-05" db="EMBL/GenBank/DDBJ databases">
        <title>Genome Assembly of Synthetic Allotetraploid Brassica napus Reveals Homoeologous Exchanges between Subgenomes.</title>
        <authorList>
            <person name="Davis J.T."/>
        </authorList>
    </citation>
    <scope>NUCLEOTIDE SEQUENCE [LARGE SCALE GENOMIC DNA]</scope>
    <source>
        <strain evidence="3">cv. Da-Ae</strain>
        <tissue evidence="2">Seedling</tissue>
    </source>
</reference>
<dbReference type="Proteomes" id="UP000824890">
    <property type="component" value="Unassembled WGS sequence"/>
</dbReference>
<proteinExistence type="predicted"/>
<feature type="compositionally biased region" description="Basic and acidic residues" evidence="1">
    <location>
        <begin position="293"/>
        <end position="304"/>
    </location>
</feature>
<evidence type="ECO:0000313" key="2">
    <source>
        <dbReference type="EMBL" id="KAH0905661.1"/>
    </source>
</evidence>
<name>A0ABQ8BN90_BRANA</name>
<evidence type="ECO:0000256" key="1">
    <source>
        <dbReference type="SAM" id="MobiDB-lite"/>
    </source>
</evidence>
<gene>
    <name evidence="2" type="ORF">HID58_037488</name>
</gene>
<keyword evidence="3" id="KW-1185">Reference proteome</keyword>
<evidence type="ECO:0000313" key="3">
    <source>
        <dbReference type="Proteomes" id="UP000824890"/>
    </source>
</evidence>
<comment type="caution">
    <text evidence="2">The sequence shown here is derived from an EMBL/GenBank/DDBJ whole genome shotgun (WGS) entry which is preliminary data.</text>
</comment>
<protein>
    <submittedName>
        <fullName evidence="2">Uncharacterized protein</fullName>
    </submittedName>
</protein>
<feature type="region of interest" description="Disordered" evidence="1">
    <location>
        <begin position="209"/>
        <end position="228"/>
    </location>
</feature>
<organism evidence="2 3">
    <name type="scientific">Brassica napus</name>
    <name type="common">Rape</name>
    <dbReference type="NCBI Taxonomy" id="3708"/>
    <lineage>
        <taxon>Eukaryota</taxon>
        <taxon>Viridiplantae</taxon>
        <taxon>Streptophyta</taxon>
        <taxon>Embryophyta</taxon>
        <taxon>Tracheophyta</taxon>
        <taxon>Spermatophyta</taxon>
        <taxon>Magnoliopsida</taxon>
        <taxon>eudicotyledons</taxon>
        <taxon>Gunneridae</taxon>
        <taxon>Pentapetalae</taxon>
        <taxon>rosids</taxon>
        <taxon>malvids</taxon>
        <taxon>Brassicales</taxon>
        <taxon>Brassicaceae</taxon>
        <taxon>Brassiceae</taxon>
        <taxon>Brassica</taxon>
    </lineage>
</organism>
<accession>A0ABQ8BN90</accession>
<feature type="region of interest" description="Disordered" evidence="1">
    <location>
        <begin position="287"/>
        <end position="307"/>
    </location>
</feature>